<evidence type="ECO:0000313" key="9">
    <source>
        <dbReference type="Proteomes" id="UP000827609"/>
    </source>
</evidence>
<evidence type="ECO:0000313" key="8">
    <source>
        <dbReference type="EMBL" id="QYW04720.1"/>
    </source>
</evidence>
<dbReference type="EC" id="2.1.1.37" evidence="1"/>
<dbReference type="InterPro" id="IPR003586">
    <property type="entry name" value="Hint_dom_C"/>
</dbReference>
<dbReference type="PANTHER" id="PTHR10629">
    <property type="entry name" value="CYTOSINE-SPECIFIC METHYLTRANSFERASE"/>
    <property type="match status" value="1"/>
</dbReference>
<dbReference type="EMBL" id="MZ475896">
    <property type="protein sequence ID" value="QYW04720.1"/>
    <property type="molecule type" value="Genomic_DNA"/>
</dbReference>
<dbReference type="PANTHER" id="PTHR10629:SF52">
    <property type="entry name" value="DNA (CYTOSINE-5)-METHYLTRANSFERASE 1"/>
    <property type="match status" value="1"/>
</dbReference>
<dbReference type="Gene3D" id="3.90.120.10">
    <property type="entry name" value="DNA Methylase, subunit A, domain 2"/>
    <property type="match status" value="1"/>
</dbReference>
<sequence length="711" mass="80335">MIIKPPTMKEINKLPKPWSGMSFFAGCGGSSTGHKMAGINILLSNEFVDAARESYEANHPTTKVLPHDIRRLDPKKLLSYCGLSQGELDLLDGSPPCFTEDTFIHTDTGMKFITDMRIGDFAMTSVGKYHPVYDTMVRPYDGQMHRIETLLGQNNATPEHPFFVRRQNEETGGYSEPFWCDAKDVQEGDLLGTPRVTPDMGEAHTHEIISSLTAQLVRWIALPEFWWLIGHWCNRGAIDKIRGVDVIQFTSMTAMENSLVEQAFDVLKLSSINSASSDMGVHRKTVRVVMDTDLLLFLRMFIAQGKKSMSRRLPGMIFHLAKELKQQFILGYLGRDYVTAMGVGHALEADSKRFLVEMNYLCCSAFNRPLFDAMLFTDLHYGSPMLPPSRFITKEHIGFLFLQEEVNFFFEFEPEDPHLWVEVIENFTHHETCNVYNFSVSVDETYVANGMVVHNCKGFSTAGVKEDGWGKEVKYSGNKYQQVDDLFDQYCRMLKHMQPKTFTAENVSGLVKGASKGYFIEIMKTFDQLGYYVRAPLLNAAWLGVPQSRERIIFMGVRKDVAKALGYKTALTAVPDVTPQSSMAFLADALPNIRRYKGTERDIIKYLPAVNGPMPTITAADAIAYETARFSSAGFIEDDKGHRRKLTIDELKVVSGMPSDYVLTGKFEEQWERLGRVCVPAMTCAAASALIRHVLEPYAKLRKKKPGDRFR</sequence>
<protein>
    <recommendedName>
        <fullName evidence="1">DNA (cytosine-5-)-methyltransferase</fullName>
        <ecNumber evidence="1">2.1.1.37</ecNumber>
    </recommendedName>
</protein>
<keyword evidence="9" id="KW-1185">Reference proteome</keyword>
<dbReference type="PROSITE" id="PS51679">
    <property type="entry name" value="SAM_MT_C5"/>
    <property type="match status" value="1"/>
</dbReference>
<proteinExistence type="inferred from homology"/>
<evidence type="ECO:0000256" key="2">
    <source>
        <dbReference type="ARBA" id="ARBA00022603"/>
    </source>
</evidence>
<dbReference type="Gene3D" id="2.170.16.10">
    <property type="entry name" value="Hedgehog/Intein (Hint) domain"/>
    <property type="match status" value="2"/>
</dbReference>
<keyword evidence="3 5" id="KW-0808">Transferase</keyword>
<name>A0AAE8BKJ6_9CAUD</name>
<dbReference type="InterPro" id="IPR029063">
    <property type="entry name" value="SAM-dependent_MTases_sf"/>
</dbReference>
<evidence type="ECO:0000259" key="6">
    <source>
        <dbReference type="SMART" id="SM00305"/>
    </source>
</evidence>
<dbReference type="InterPro" id="IPR003587">
    <property type="entry name" value="Hint_dom_N"/>
</dbReference>
<dbReference type="SUPFAM" id="SSF51294">
    <property type="entry name" value="Hedgehog/intein (Hint) domain"/>
    <property type="match status" value="1"/>
</dbReference>
<dbReference type="CDD" id="cd00081">
    <property type="entry name" value="Hint"/>
    <property type="match status" value="1"/>
</dbReference>
<dbReference type="InterPro" id="IPR050390">
    <property type="entry name" value="C5-Methyltransferase"/>
</dbReference>
<dbReference type="Proteomes" id="UP000827609">
    <property type="component" value="Segment"/>
</dbReference>
<dbReference type="Gene3D" id="3.40.50.150">
    <property type="entry name" value="Vaccinia Virus protein VP39"/>
    <property type="match status" value="2"/>
</dbReference>
<reference evidence="8" key="1">
    <citation type="submission" date="2021-06" db="EMBL/GenBank/DDBJ databases">
        <title>Complete genome sequence of Erwinia phage pEa_SNUABM_7.</title>
        <authorList>
            <person name="Kim S.G."/>
            <person name="Park S.C."/>
        </authorList>
    </citation>
    <scope>NUCLEOTIDE SEQUENCE</scope>
</reference>
<evidence type="ECO:0000259" key="7">
    <source>
        <dbReference type="SMART" id="SM00306"/>
    </source>
</evidence>
<keyword evidence="4 5" id="KW-0949">S-adenosyl-L-methionine</keyword>
<dbReference type="SMART" id="SM00306">
    <property type="entry name" value="HintN"/>
    <property type="match status" value="1"/>
</dbReference>
<dbReference type="InterPro" id="IPR001525">
    <property type="entry name" value="C5_MeTfrase"/>
</dbReference>
<feature type="active site" evidence="5">
    <location>
        <position position="456"/>
    </location>
</feature>
<dbReference type="GO" id="GO:0032259">
    <property type="term" value="P:methylation"/>
    <property type="evidence" value="ECO:0007669"/>
    <property type="project" value="UniProtKB-KW"/>
</dbReference>
<dbReference type="SMART" id="SM00305">
    <property type="entry name" value="HintC"/>
    <property type="match status" value="1"/>
</dbReference>
<dbReference type="PROSITE" id="PS51257">
    <property type="entry name" value="PROKAR_LIPOPROTEIN"/>
    <property type="match status" value="1"/>
</dbReference>
<dbReference type="InterPro" id="IPR036844">
    <property type="entry name" value="Hint_dom_sf"/>
</dbReference>
<accession>A0AAE8BKJ6</accession>
<dbReference type="Pfam" id="PF00145">
    <property type="entry name" value="DNA_methylase"/>
    <property type="match status" value="2"/>
</dbReference>
<comment type="similarity">
    <text evidence="5">Belongs to the class I-like SAM-binding methyltransferase superfamily. C5-methyltransferase family.</text>
</comment>
<evidence type="ECO:0000256" key="3">
    <source>
        <dbReference type="ARBA" id="ARBA00022679"/>
    </source>
</evidence>
<evidence type="ECO:0000256" key="5">
    <source>
        <dbReference type="PROSITE-ProRule" id="PRU01016"/>
    </source>
</evidence>
<evidence type="ECO:0000256" key="4">
    <source>
        <dbReference type="ARBA" id="ARBA00022691"/>
    </source>
</evidence>
<dbReference type="PROSITE" id="PS50818">
    <property type="entry name" value="INTEIN_C_TER"/>
    <property type="match status" value="1"/>
</dbReference>
<gene>
    <name evidence="8" type="ORF">pEaSNUABM7_00052</name>
</gene>
<dbReference type="GO" id="GO:0003886">
    <property type="term" value="F:DNA (cytosine-5-)-methyltransferase activity"/>
    <property type="evidence" value="ECO:0007669"/>
    <property type="project" value="UniProtKB-EC"/>
</dbReference>
<organism evidence="8 9">
    <name type="scientific">Erwinia phage pEa_SNUABM_7</name>
    <dbReference type="NCBI Taxonomy" id="2866695"/>
    <lineage>
        <taxon>Viruses</taxon>
        <taxon>Duplodnaviria</taxon>
        <taxon>Heunggongvirae</taxon>
        <taxon>Uroviricota</taxon>
        <taxon>Caudoviricetes</taxon>
        <taxon>Snuvirus</taxon>
        <taxon>Snuvirus SNUABM7</taxon>
    </lineage>
</organism>
<dbReference type="SUPFAM" id="SSF53335">
    <property type="entry name" value="S-adenosyl-L-methionine-dependent methyltransferases"/>
    <property type="match status" value="2"/>
</dbReference>
<evidence type="ECO:0000256" key="1">
    <source>
        <dbReference type="ARBA" id="ARBA00011975"/>
    </source>
</evidence>
<dbReference type="InterPro" id="IPR030934">
    <property type="entry name" value="Intein_C"/>
</dbReference>
<feature type="domain" description="Hint" evidence="6">
    <location>
        <begin position="415"/>
        <end position="461"/>
    </location>
</feature>
<feature type="domain" description="Hint" evidence="7">
    <location>
        <begin position="95"/>
        <end position="195"/>
    </location>
</feature>
<dbReference type="NCBIfam" id="TIGR01443">
    <property type="entry name" value="intein_Cterm"/>
    <property type="match status" value="1"/>
</dbReference>
<keyword evidence="2 5" id="KW-0489">Methyltransferase</keyword>